<comment type="pathway">
    <text evidence="5">Cofactor metabolism; pyridoxal 5'-phosphate salvage; pyridoxal 5'-phosphate from pyridoxamine 5'-phosphate: step 1/1.</text>
</comment>
<dbReference type="Gene3D" id="2.30.110.10">
    <property type="entry name" value="Electron Transport, Fmn-binding Protein, Chain A"/>
    <property type="match status" value="1"/>
</dbReference>
<feature type="binding site" evidence="5 6">
    <location>
        <position position="82"/>
    </location>
    <ligand>
        <name>FMN</name>
        <dbReference type="ChEBI" id="CHEBI:58210"/>
    </ligand>
</feature>
<comment type="pathway">
    <text evidence="5">Cofactor metabolism; pyridoxal 5'-phosphate salvage; pyridoxal 5'-phosphate from pyridoxine 5'-phosphate: step 1/1.</text>
</comment>
<evidence type="ECO:0000313" key="9">
    <source>
        <dbReference type="EMBL" id="RFA11933.1"/>
    </source>
</evidence>
<dbReference type="InterPro" id="IPR012349">
    <property type="entry name" value="Split_barrel_FMN-bd"/>
</dbReference>
<evidence type="ECO:0000256" key="1">
    <source>
        <dbReference type="ARBA" id="ARBA00007301"/>
    </source>
</evidence>
<feature type="binding site" evidence="5">
    <location>
        <position position="65"/>
    </location>
    <ligand>
        <name>substrate</name>
    </ligand>
</feature>
<keyword evidence="3 5" id="KW-0288">FMN</keyword>
<feature type="binding site" evidence="5">
    <location>
        <position position="130"/>
    </location>
    <ligand>
        <name>substrate</name>
    </ligand>
</feature>
<dbReference type="NCBIfam" id="TIGR00558">
    <property type="entry name" value="pdxH"/>
    <property type="match status" value="1"/>
</dbReference>
<comment type="subunit">
    <text evidence="5">Homodimer.</text>
</comment>
<dbReference type="AlphaFoldDB" id="A0A3E0VRA7"/>
<evidence type="ECO:0000256" key="5">
    <source>
        <dbReference type="HAMAP-Rule" id="MF_01629"/>
    </source>
</evidence>
<dbReference type="InterPro" id="IPR019576">
    <property type="entry name" value="Pyridoxamine_oxidase_dimer_C"/>
</dbReference>
<feature type="binding site" evidence="5 6">
    <location>
        <position position="199"/>
    </location>
    <ligand>
        <name>FMN</name>
        <dbReference type="ChEBI" id="CHEBI:58210"/>
    </ligand>
</feature>
<evidence type="ECO:0000259" key="7">
    <source>
        <dbReference type="Pfam" id="PF01243"/>
    </source>
</evidence>
<feature type="binding site" evidence="5">
    <location>
        <position position="126"/>
    </location>
    <ligand>
        <name>substrate</name>
    </ligand>
</feature>
<evidence type="ECO:0000256" key="3">
    <source>
        <dbReference type="ARBA" id="ARBA00022643"/>
    </source>
</evidence>
<dbReference type="GO" id="GO:0008615">
    <property type="term" value="P:pyridoxine biosynthetic process"/>
    <property type="evidence" value="ECO:0007669"/>
    <property type="project" value="UniProtKB-UniRule"/>
</dbReference>
<evidence type="ECO:0000313" key="10">
    <source>
        <dbReference type="Proteomes" id="UP000256709"/>
    </source>
</evidence>
<feature type="domain" description="Pyridoxamine 5'-phosphate oxidase N-terminal" evidence="7">
    <location>
        <begin position="34"/>
        <end position="156"/>
    </location>
</feature>
<keyword evidence="5" id="KW-0664">Pyridoxine biosynthesis</keyword>
<protein>
    <recommendedName>
        <fullName evidence="5">Pyridoxine/pyridoxamine 5'-phosphate oxidase</fullName>
        <ecNumber evidence="5">1.4.3.5</ecNumber>
    </recommendedName>
    <alternativeName>
        <fullName evidence="5">PNP/PMP oxidase</fullName>
        <shortName evidence="5">PNPOx</shortName>
    </alternativeName>
    <alternativeName>
        <fullName evidence="5">Pyridoxal 5'-phosphate synthase</fullName>
    </alternativeName>
</protein>
<dbReference type="InterPro" id="IPR000659">
    <property type="entry name" value="Pyridox_Oxase"/>
</dbReference>
<evidence type="ECO:0000256" key="4">
    <source>
        <dbReference type="ARBA" id="ARBA00023002"/>
    </source>
</evidence>
<dbReference type="Proteomes" id="UP000256709">
    <property type="component" value="Unassembled WGS sequence"/>
</dbReference>
<dbReference type="GO" id="GO:0010181">
    <property type="term" value="F:FMN binding"/>
    <property type="evidence" value="ECO:0007669"/>
    <property type="project" value="UniProtKB-UniRule"/>
</dbReference>
<comment type="function">
    <text evidence="5">Catalyzes the oxidation of either pyridoxine 5'-phosphate (PNP) or pyridoxamine 5'-phosphate (PMP) into pyridoxal 5'-phosphate (PLP).</text>
</comment>
<dbReference type="Pfam" id="PF01243">
    <property type="entry name" value="PNPOx_N"/>
    <property type="match status" value="1"/>
</dbReference>
<comment type="caution">
    <text evidence="9">The sequence shown here is derived from an EMBL/GenBank/DDBJ whole genome shotgun (WGS) entry which is preliminary data.</text>
</comment>
<keyword evidence="2 5" id="KW-0285">Flavoprotein</keyword>
<feature type="binding site" evidence="5 6">
    <location>
        <begin position="139"/>
        <end position="140"/>
    </location>
    <ligand>
        <name>FMN</name>
        <dbReference type="ChEBI" id="CHEBI:58210"/>
    </ligand>
</feature>
<feature type="binding site" evidence="5 6">
    <location>
        <position position="104"/>
    </location>
    <ligand>
        <name>FMN</name>
        <dbReference type="ChEBI" id="CHEBI:58210"/>
    </ligand>
</feature>
<organism evidence="9 10">
    <name type="scientific">Subtercola boreus</name>
    <dbReference type="NCBI Taxonomy" id="120213"/>
    <lineage>
        <taxon>Bacteria</taxon>
        <taxon>Bacillati</taxon>
        <taxon>Actinomycetota</taxon>
        <taxon>Actinomycetes</taxon>
        <taxon>Micrococcales</taxon>
        <taxon>Microbacteriaceae</taxon>
        <taxon>Subtercola</taxon>
    </lineage>
</organism>
<evidence type="ECO:0000256" key="6">
    <source>
        <dbReference type="PIRSR" id="PIRSR000190-2"/>
    </source>
</evidence>
<proteinExistence type="inferred from homology"/>
<dbReference type="GO" id="GO:0004733">
    <property type="term" value="F:pyridoxamine phosphate oxidase activity"/>
    <property type="evidence" value="ECO:0007669"/>
    <property type="project" value="UniProtKB-UniRule"/>
</dbReference>
<dbReference type="EMBL" id="NBXA01000022">
    <property type="protein sequence ID" value="RFA11933.1"/>
    <property type="molecule type" value="Genomic_DNA"/>
</dbReference>
<dbReference type="HAMAP" id="MF_01629">
    <property type="entry name" value="PdxH"/>
    <property type="match status" value="1"/>
</dbReference>
<comment type="catalytic activity">
    <reaction evidence="5">
        <text>pyridoxine 5'-phosphate + O2 = pyridoxal 5'-phosphate + H2O2</text>
        <dbReference type="Rhea" id="RHEA:15149"/>
        <dbReference type="ChEBI" id="CHEBI:15379"/>
        <dbReference type="ChEBI" id="CHEBI:16240"/>
        <dbReference type="ChEBI" id="CHEBI:58589"/>
        <dbReference type="ChEBI" id="CHEBI:597326"/>
        <dbReference type="EC" id="1.4.3.5"/>
    </reaction>
</comment>
<dbReference type="PANTHER" id="PTHR10851:SF0">
    <property type="entry name" value="PYRIDOXINE-5'-PHOSPHATE OXIDASE"/>
    <property type="match status" value="1"/>
</dbReference>
<feature type="binding site" evidence="5 6">
    <location>
        <position position="189"/>
    </location>
    <ligand>
        <name>FMN</name>
        <dbReference type="ChEBI" id="CHEBI:58210"/>
    </ligand>
</feature>
<reference evidence="9 10" key="1">
    <citation type="submission" date="2017-04" db="EMBL/GenBank/DDBJ databases">
        <title>Comparative genome analysis of Subtercola boreus.</title>
        <authorList>
            <person name="Cho Y.-J."/>
            <person name="Cho A."/>
            <person name="Kim O.-S."/>
            <person name="Lee J.-I."/>
        </authorList>
    </citation>
    <scope>NUCLEOTIDE SEQUENCE [LARGE SCALE GENOMIC DNA]</scope>
    <source>
        <strain evidence="9 10">P27444</strain>
    </source>
</reference>
<comment type="cofactor">
    <cofactor evidence="5 6">
        <name>FMN</name>
        <dbReference type="ChEBI" id="CHEBI:58210"/>
    </cofactor>
    <text evidence="5 6">Binds 1 FMN per subunit.</text>
</comment>
<feature type="binding site" evidence="5">
    <location>
        <begin position="75"/>
        <end position="76"/>
    </location>
    <ligand>
        <name>FMN</name>
        <dbReference type="ChEBI" id="CHEBI:58210"/>
    </ligand>
</feature>
<name>A0A3E0VRA7_9MICO</name>
<accession>A0A3E0VRA7</accession>
<feature type="binding site" evidence="5">
    <location>
        <begin position="195"/>
        <end position="197"/>
    </location>
    <ligand>
        <name>substrate</name>
    </ligand>
</feature>
<dbReference type="UniPathway" id="UPA01068">
    <property type="reaction ID" value="UER00304"/>
</dbReference>
<dbReference type="InterPro" id="IPR011576">
    <property type="entry name" value="Pyridox_Oxase_N"/>
</dbReference>
<dbReference type="OrthoDB" id="9780392at2"/>
<feature type="binding site" evidence="5">
    <location>
        <begin position="60"/>
        <end position="65"/>
    </location>
    <ligand>
        <name>FMN</name>
        <dbReference type="ChEBI" id="CHEBI:58210"/>
    </ligand>
</feature>
<dbReference type="EC" id="1.4.3.5" evidence="5"/>
<keyword evidence="4 5" id="KW-0560">Oxidoreductase</keyword>
<dbReference type="NCBIfam" id="NF004231">
    <property type="entry name" value="PRK05679.1"/>
    <property type="match status" value="1"/>
</dbReference>
<gene>
    <name evidence="5" type="primary">pdxH</name>
    <name evidence="9" type="ORF">B7R21_11350</name>
</gene>
<evidence type="ECO:0000256" key="2">
    <source>
        <dbReference type="ARBA" id="ARBA00022630"/>
    </source>
</evidence>
<comment type="caution">
    <text evidence="5">Lacks conserved residue(s) required for the propagation of feature annotation.</text>
</comment>
<dbReference type="Pfam" id="PF10590">
    <property type="entry name" value="PNP_phzG_C"/>
    <property type="match status" value="1"/>
</dbReference>
<comment type="catalytic activity">
    <reaction evidence="5">
        <text>pyridoxamine 5'-phosphate + O2 + H2O = pyridoxal 5'-phosphate + H2O2 + NH4(+)</text>
        <dbReference type="Rhea" id="RHEA:15817"/>
        <dbReference type="ChEBI" id="CHEBI:15377"/>
        <dbReference type="ChEBI" id="CHEBI:15379"/>
        <dbReference type="ChEBI" id="CHEBI:16240"/>
        <dbReference type="ChEBI" id="CHEBI:28938"/>
        <dbReference type="ChEBI" id="CHEBI:58451"/>
        <dbReference type="ChEBI" id="CHEBI:597326"/>
        <dbReference type="EC" id="1.4.3.5"/>
    </reaction>
</comment>
<feature type="binding site" evidence="5">
    <location>
        <position position="122"/>
    </location>
    <ligand>
        <name>substrate</name>
    </ligand>
</feature>
<sequence length="219" mass="23885">MDSLAEHHDYGDLPLDEAGIAADPFAQFTAWLAEAEAAGVEEPNAMVLGTVDSDGVPGSRTVLLRGVDARGFSFYSNYASQKGTALASTPAATLLFPWYLLHRQVIVQGDVTRLSASESDAYFASRPRGSQLAAAASAQSHPIASRAELEQRVGELTARFTDQNGEELPVERPAHWGGYLVAPRRIEFWKGRTSRLHDRLVYDRDPTSSTGWAITRLQP</sequence>
<feature type="domain" description="Pyridoxine 5'-phosphate oxidase dimerisation C-terminal" evidence="8">
    <location>
        <begin position="176"/>
        <end position="219"/>
    </location>
</feature>
<dbReference type="RefSeq" id="WP_116283373.1">
    <property type="nucleotide sequence ID" value="NZ_NBXA01000022.1"/>
</dbReference>
<dbReference type="PIRSF" id="PIRSF000190">
    <property type="entry name" value="Pyd_amn-ph_oxd"/>
    <property type="match status" value="1"/>
</dbReference>
<evidence type="ECO:0000259" key="8">
    <source>
        <dbReference type="Pfam" id="PF10590"/>
    </source>
</evidence>
<dbReference type="PANTHER" id="PTHR10851">
    <property type="entry name" value="PYRIDOXINE-5-PHOSPHATE OXIDASE"/>
    <property type="match status" value="1"/>
</dbReference>
<dbReference type="SUPFAM" id="SSF50475">
    <property type="entry name" value="FMN-binding split barrel"/>
    <property type="match status" value="1"/>
</dbReference>
<comment type="similarity">
    <text evidence="1 5">Belongs to the pyridoxamine 5'-phosphate oxidase family.</text>
</comment>